<feature type="domain" description="Aldehyde dehydrogenase" evidence="2">
    <location>
        <begin position="3"/>
        <end position="112"/>
    </location>
</feature>
<dbReference type="InterPro" id="IPR015590">
    <property type="entry name" value="Aldehyde_DH_dom"/>
</dbReference>
<dbReference type="PANTHER" id="PTHR43217">
    <property type="entry name" value="SUCCINATE SEMIALDEHYDE DEHYDROGENASE [NAD(P)+] SAD"/>
    <property type="match status" value="1"/>
</dbReference>
<sequence>MKLKSINPHDQSVIDELEITSQVQVLDAVSKAKSAFKTWRFSPVSERVDYLKKYRQKIADHKEDIAKLVSQEMGKPLRQSQEDIIFELEFVDYYINEGPKALEDKKVLDKGKEQYRTVYVCRLTHGKWIS</sequence>
<dbReference type="EMBL" id="LCOA01000024">
    <property type="protein sequence ID" value="KKU68071.1"/>
    <property type="molecule type" value="Genomic_DNA"/>
</dbReference>
<dbReference type="GO" id="GO:0004777">
    <property type="term" value="F:succinate-semialdehyde dehydrogenase (NAD+) activity"/>
    <property type="evidence" value="ECO:0007669"/>
    <property type="project" value="TreeGrafter"/>
</dbReference>
<comment type="caution">
    <text evidence="3">The sequence shown here is derived from an EMBL/GenBank/DDBJ whole genome shotgun (WGS) entry which is preliminary data.</text>
</comment>
<dbReference type="InterPro" id="IPR016162">
    <property type="entry name" value="Ald_DH_N"/>
</dbReference>
<dbReference type="AlphaFoldDB" id="A0A0G1SF79"/>
<gene>
    <name evidence="3" type="ORF">UX92_C0024G0006</name>
</gene>
<evidence type="ECO:0000256" key="1">
    <source>
        <dbReference type="ARBA" id="ARBA00023002"/>
    </source>
</evidence>
<protein>
    <submittedName>
        <fullName evidence="3">Aldehyde Dehydrogenase</fullName>
    </submittedName>
</protein>
<evidence type="ECO:0000259" key="2">
    <source>
        <dbReference type="Pfam" id="PF00171"/>
    </source>
</evidence>
<dbReference type="Gene3D" id="3.40.605.10">
    <property type="entry name" value="Aldehyde Dehydrogenase, Chain A, domain 1"/>
    <property type="match status" value="1"/>
</dbReference>
<evidence type="ECO:0000313" key="4">
    <source>
        <dbReference type="Proteomes" id="UP000034565"/>
    </source>
</evidence>
<name>A0A0G1SF79_9BACT</name>
<dbReference type="Pfam" id="PF00171">
    <property type="entry name" value="Aldedh"/>
    <property type="match status" value="1"/>
</dbReference>
<dbReference type="PANTHER" id="PTHR43217:SF1">
    <property type="entry name" value="SUCCINATE SEMIALDEHYDE DEHYDROGENASE [NAD(P)+] SAD"/>
    <property type="match status" value="1"/>
</dbReference>
<dbReference type="Proteomes" id="UP000034565">
    <property type="component" value="Unassembled WGS sequence"/>
</dbReference>
<keyword evidence="1" id="KW-0560">Oxidoreductase</keyword>
<dbReference type="SUPFAM" id="SSF53720">
    <property type="entry name" value="ALDH-like"/>
    <property type="match status" value="1"/>
</dbReference>
<reference evidence="3 4" key="1">
    <citation type="journal article" date="2015" name="Nature">
        <title>rRNA introns, odd ribosomes, and small enigmatic genomes across a large radiation of phyla.</title>
        <authorList>
            <person name="Brown C.T."/>
            <person name="Hug L.A."/>
            <person name="Thomas B.C."/>
            <person name="Sharon I."/>
            <person name="Castelle C.J."/>
            <person name="Singh A."/>
            <person name="Wilkins M.J."/>
            <person name="Williams K.H."/>
            <person name="Banfield J.F."/>
        </authorList>
    </citation>
    <scope>NUCLEOTIDE SEQUENCE [LARGE SCALE GENOMIC DNA]</scope>
</reference>
<dbReference type="InterPro" id="IPR047110">
    <property type="entry name" value="GABD/Sad-like"/>
</dbReference>
<dbReference type="InterPro" id="IPR016161">
    <property type="entry name" value="Ald_DH/histidinol_DH"/>
</dbReference>
<organism evidence="3 4">
    <name type="scientific">Candidatus Amesbacteria bacterium GW2011_GWA1_47_20</name>
    <dbReference type="NCBI Taxonomy" id="1618354"/>
    <lineage>
        <taxon>Bacteria</taxon>
        <taxon>Candidatus Amesiibacteriota</taxon>
    </lineage>
</organism>
<evidence type="ECO:0000313" key="3">
    <source>
        <dbReference type="EMBL" id="KKU68071.1"/>
    </source>
</evidence>
<accession>A0A0G1SF79</accession>
<proteinExistence type="predicted"/>